<feature type="compositionally biased region" description="Basic and acidic residues" evidence="1">
    <location>
        <begin position="363"/>
        <end position="377"/>
    </location>
</feature>
<feature type="compositionally biased region" description="Gly residues" evidence="1">
    <location>
        <begin position="40"/>
        <end position="49"/>
    </location>
</feature>
<comment type="caution">
    <text evidence="3">The sequence shown here is derived from an EMBL/GenBank/DDBJ whole genome shotgun (WGS) entry which is preliminary data.</text>
</comment>
<keyword evidence="4" id="KW-1185">Reference proteome</keyword>
<feature type="domain" description="PWI" evidence="2">
    <location>
        <begin position="600"/>
        <end position="693"/>
    </location>
</feature>
<evidence type="ECO:0000313" key="4">
    <source>
        <dbReference type="Proteomes" id="UP000237144"/>
    </source>
</evidence>
<dbReference type="InterPro" id="IPR002483">
    <property type="entry name" value="PWI_dom"/>
</dbReference>
<feature type="compositionally biased region" description="Low complexity" evidence="1">
    <location>
        <begin position="67"/>
        <end position="83"/>
    </location>
</feature>
<sequence>MYGRGPPGFVPSSGGYGGGGGGGGPPPGYGAPMRQDSGYGSRGHAGLGAHGAAPNLPRPANLPPVPQQQYTTPTMGGSASSGGPAPGAGGGGGERYSLFVGSIVDGLENGWLEKILATAHERLRTQVAGPVMSFRRPSPPFAFVEYGEAESVLRCLEVVNAATIKMPSGAEKQLLVKADEKTRGRLDEYEKDRVQNQDFADLTQQAKDDLATILARIASGDPISGAPANGGAGADDGPQIPQHLKDLAPEDLPENHRETTLSSIALFRQAAVKKAQQKFDIDRQLEERRLAQMNQRPYPTAPVQRPPTQSHNSQGSPGAPTPGPSNDPQSFNRPVPFVAGSSSGPSNTNGAAAAVEPEPVLDDMERERERAEREHRRQEGIFLQRERQFEHRERSRIAAWERDQLRERSVAEQEERDRAYMAERLATWDDDREAERGRELFYIDRVRWRAQRKALRVREAEADARDREYEARQLAAVSERSDSFLAQHADLLASSLPPGASPNGTPQTGANGTGGSTPAAATAGVKLSFNAAAAKPAVQEAPKARPTALALEDEEETGVKKRELIPLEYSDDDEPKPRLPRVEAERKAREIEERVPTTKDGLWAWKVRWKRLSDDIIKRRIEPYANRAIVGYLGAEEPELLSVVTEYLKARKTPQALLEELEPVLDEDAQDFVVKVWRVLAIETEFAQAGVDI</sequence>
<dbReference type="STRING" id="741276.A0A2S5B6M8"/>
<dbReference type="GO" id="GO:0005681">
    <property type="term" value="C:spliceosomal complex"/>
    <property type="evidence" value="ECO:0007669"/>
    <property type="project" value="TreeGrafter"/>
</dbReference>
<dbReference type="PANTHER" id="PTHR18806:SF4">
    <property type="entry name" value="RNA-BINDING PROTEIN 25"/>
    <property type="match status" value="1"/>
</dbReference>
<feature type="region of interest" description="Disordered" evidence="1">
    <location>
        <begin position="1"/>
        <end position="91"/>
    </location>
</feature>
<reference evidence="3 4" key="1">
    <citation type="journal article" date="2018" name="Front. Microbiol.">
        <title>Prospects for Fungal Bioremediation of Acidic Radioactive Waste Sites: Characterization and Genome Sequence of Rhodotorula taiwanensis MD1149.</title>
        <authorList>
            <person name="Tkavc R."/>
            <person name="Matrosova V.Y."/>
            <person name="Grichenko O.E."/>
            <person name="Gostincar C."/>
            <person name="Volpe R.P."/>
            <person name="Klimenkova P."/>
            <person name="Gaidamakova E.K."/>
            <person name="Zhou C.E."/>
            <person name="Stewart B.J."/>
            <person name="Lyman M.G."/>
            <person name="Malfatti S.A."/>
            <person name="Rubinfeld B."/>
            <person name="Courtot M."/>
            <person name="Singh J."/>
            <person name="Dalgard C.L."/>
            <person name="Hamilton T."/>
            <person name="Frey K.G."/>
            <person name="Gunde-Cimerman N."/>
            <person name="Dugan L."/>
            <person name="Daly M.J."/>
        </authorList>
    </citation>
    <scope>NUCLEOTIDE SEQUENCE [LARGE SCALE GENOMIC DNA]</scope>
    <source>
        <strain evidence="3 4">MD1149</strain>
    </source>
</reference>
<organism evidence="3 4">
    <name type="scientific">Rhodotorula taiwanensis</name>
    <dbReference type="NCBI Taxonomy" id="741276"/>
    <lineage>
        <taxon>Eukaryota</taxon>
        <taxon>Fungi</taxon>
        <taxon>Dikarya</taxon>
        <taxon>Basidiomycota</taxon>
        <taxon>Pucciniomycotina</taxon>
        <taxon>Microbotryomycetes</taxon>
        <taxon>Sporidiobolales</taxon>
        <taxon>Sporidiobolaceae</taxon>
        <taxon>Rhodotorula</taxon>
    </lineage>
</organism>
<dbReference type="GO" id="GO:0003729">
    <property type="term" value="F:mRNA binding"/>
    <property type="evidence" value="ECO:0007669"/>
    <property type="project" value="TreeGrafter"/>
</dbReference>
<feature type="region of interest" description="Disordered" evidence="1">
    <location>
        <begin position="224"/>
        <end position="253"/>
    </location>
</feature>
<feature type="region of interest" description="Disordered" evidence="1">
    <location>
        <begin position="535"/>
        <end position="564"/>
    </location>
</feature>
<gene>
    <name evidence="3" type="ORF">BMF94_4252</name>
</gene>
<dbReference type="PROSITE" id="PS51025">
    <property type="entry name" value="PWI"/>
    <property type="match status" value="1"/>
</dbReference>
<feature type="compositionally biased region" description="Basic and acidic residues" evidence="1">
    <location>
        <begin position="243"/>
        <end position="253"/>
    </location>
</feature>
<feature type="compositionally biased region" description="Pro residues" evidence="1">
    <location>
        <begin position="56"/>
        <end position="66"/>
    </location>
</feature>
<dbReference type="AlphaFoldDB" id="A0A2S5B6M8"/>
<feature type="region of interest" description="Disordered" evidence="1">
    <location>
        <begin position="294"/>
        <end position="377"/>
    </location>
</feature>
<proteinExistence type="predicted"/>
<dbReference type="InterPro" id="IPR052768">
    <property type="entry name" value="RBM25"/>
</dbReference>
<evidence type="ECO:0000259" key="2">
    <source>
        <dbReference type="PROSITE" id="PS51025"/>
    </source>
</evidence>
<dbReference type="EMBL" id="PJQD01000048">
    <property type="protein sequence ID" value="POY72426.1"/>
    <property type="molecule type" value="Genomic_DNA"/>
</dbReference>
<dbReference type="Pfam" id="PF01480">
    <property type="entry name" value="PWI"/>
    <property type="match status" value="1"/>
</dbReference>
<feature type="compositionally biased region" description="Polar residues" evidence="1">
    <location>
        <begin position="306"/>
        <end position="316"/>
    </location>
</feature>
<accession>A0A2S5B6M8</accession>
<dbReference type="OrthoDB" id="6275295at2759"/>
<feature type="compositionally biased region" description="Gly residues" evidence="1">
    <location>
        <begin position="14"/>
        <end position="23"/>
    </location>
</feature>
<evidence type="ECO:0000313" key="3">
    <source>
        <dbReference type="EMBL" id="POY72426.1"/>
    </source>
</evidence>
<protein>
    <recommendedName>
        <fullName evidence="2">PWI domain-containing protein</fullName>
    </recommendedName>
</protein>
<dbReference type="SMART" id="SM00311">
    <property type="entry name" value="PWI"/>
    <property type="match status" value="1"/>
</dbReference>
<name>A0A2S5B6M8_9BASI</name>
<evidence type="ECO:0000256" key="1">
    <source>
        <dbReference type="SAM" id="MobiDB-lite"/>
    </source>
</evidence>
<dbReference type="PANTHER" id="PTHR18806">
    <property type="entry name" value="RBM25 PROTEIN"/>
    <property type="match status" value="1"/>
</dbReference>
<feature type="region of interest" description="Disordered" evidence="1">
    <location>
        <begin position="493"/>
        <end position="518"/>
    </location>
</feature>
<dbReference type="Gene3D" id="1.20.1390.10">
    <property type="entry name" value="PWI domain"/>
    <property type="match status" value="1"/>
</dbReference>
<feature type="compositionally biased region" description="Polar residues" evidence="1">
    <location>
        <begin position="340"/>
        <end position="350"/>
    </location>
</feature>
<dbReference type="Proteomes" id="UP000237144">
    <property type="component" value="Unassembled WGS sequence"/>
</dbReference>